<feature type="transmembrane region" description="Helical" evidence="7">
    <location>
        <begin position="216"/>
        <end position="240"/>
    </location>
</feature>
<dbReference type="Pfam" id="PF01311">
    <property type="entry name" value="Bac_export_1"/>
    <property type="match status" value="1"/>
</dbReference>
<dbReference type="InterPro" id="IPR002010">
    <property type="entry name" value="T3SS_IM_R"/>
</dbReference>
<comment type="similarity">
    <text evidence="2">Belongs to the FliR/MopE/SpaR family.</text>
</comment>
<dbReference type="Proteomes" id="UP001196068">
    <property type="component" value="Unassembled WGS sequence"/>
</dbReference>
<evidence type="ECO:0000313" key="9">
    <source>
        <dbReference type="Proteomes" id="UP001196068"/>
    </source>
</evidence>
<comment type="subcellular location">
    <subcellularLocation>
        <location evidence="1">Cell membrane</location>
        <topology evidence="1">Multi-pass membrane protein</topology>
    </subcellularLocation>
</comment>
<evidence type="ECO:0000256" key="4">
    <source>
        <dbReference type="ARBA" id="ARBA00022692"/>
    </source>
</evidence>
<dbReference type="GO" id="GO:0006605">
    <property type="term" value="P:protein targeting"/>
    <property type="evidence" value="ECO:0007669"/>
    <property type="project" value="InterPro"/>
</dbReference>
<gene>
    <name evidence="8" type="ORF">GXW79_15035</name>
</gene>
<feature type="transmembrane region" description="Helical" evidence="7">
    <location>
        <begin position="42"/>
        <end position="63"/>
    </location>
</feature>
<dbReference type="RefSeq" id="WP_211875244.1">
    <property type="nucleotide sequence ID" value="NZ_JAAEDH010000018.1"/>
</dbReference>
<evidence type="ECO:0000256" key="2">
    <source>
        <dbReference type="ARBA" id="ARBA00009772"/>
    </source>
</evidence>
<feature type="transmembrane region" description="Helical" evidence="7">
    <location>
        <begin position="93"/>
        <end position="116"/>
    </location>
</feature>
<keyword evidence="3" id="KW-1003">Cell membrane</keyword>
<evidence type="ECO:0000256" key="5">
    <source>
        <dbReference type="ARBA" id="ARBA00022989"/>
    </source>
</evidence>
<evidence type="ECO:0000256" key="6">
    <source>
        <dbReference type="ARBA" id="ARBA00023136"/>
    </source>
</evidence>
<feature type="transmembrane region" description="Helical" evidence="7">
    <location>
        <begin position="70"/>
        <end position="87"/>
    </location>
</feature>
<comment type="caution">
    <text evidence="8">The sequence shown here is derived from an EMBL/GenBank/DDBJ whole genome shotgun (WGS) entry which is preliminary data.</text>
</comment>
<dbReference type="PANTHER" id="PTHR30065:SF8">
    <property type="entry name" value="FLAGELLAR BIOSYNTHETIC PROTEIN FLIR"/>
    <property type="match status" value="1"/>
</dbReference>
<protein>
    <submittedName>
        <fullName evidence="8">Type III secretion protein</fullName>
    </submittedName>
</protein>
<evidence type="ECO:0000313" key="8">
    <source>
        <dbReference type="EMBL" id="MBR0656396.1"/>
    </source>
</evidence>
<keyword evidence="6 7" id="KW-0472">Membrane</keyword>
<feature type="transmembrane region" description="Helical" evidence="7">
    <location>
        <begin position="128"/>
        <end position="148"/>
    </location>
</feature>
<accession>A0AAF1KMG9</accession>
<reference evidence="8" key="1">
    <citation type="submission" date="2020-01" db="EMBL/GenBank/DDBJ databases">
        <authorList>
            <person name="Rat A."/>
        </authorList>
    </citation>
    <scope>NUCLEOTIDE SEQUENCE</scope>
    <source>
        <strain evidence="8">LMG 28251</strain>
    </source>
</reference>
<feature type="transmembrane region" description="Helical" evidence="7">
    <location>
        <begin position="185"/>
        <end position="204"/>
    </location>
</feature>
<keyword evidence="5 7" id="KW-1133">Transmembrane helix</keyword>
<proteinExistence type="inferred from homology"/>
<keyword evidence="9" id="KW-1185">Reference proteome</keyword>
<reference evidence="8" key="2">
    <citation type="journal article" date="2021" name="Syst. Appl. Microbiol.">
        <title>Roseomonas hellenica sp. nov., isolated from roots of wild-growing Alkanna tinctoria.</title>
        <authorList>
            <person name="Rat A."/>
            <person name="Naranjo H.D."/>
            <person name="Lebbe L."/>
            <person name="Cnockaert M."/>
            <person name="Krigas N."/>
            <person name="Grigoriadou K."/>
            <person name="Maloupa E."/>
            <person name="Willems A."/>
        </authorList>
    </citation>
    <scope>NUCLEOTIDE SEQUENCE</scope>
    <source>
        <strain evidence="8">LMG 28251</strain>
    </source>
</reference>
<evidence type="ECO:0000256" key="3">
    <source>
        <dbReference type="ARBA" id="ARBA00022475"/>
    </source>
</evidence>
<organism evidence="8 9">
    <name type="scientific">Plastoroseomonas arctica</name>
    <dbReference type="NCBI Taxonomy" id="1509237"/>
    <lineage>
        <taxon>Bacteria</taxon>
        <taxon>Pseudomonadati</taxon>
        <taxon>Pseudomonadota</taxon>
        <taxon>Alphaproteobacteria</taxon>
        <taxon>Acetobacterales</taxon>
        <taxon>Acetobacteraceae</taxon>
        <taxon>Plastoroseomonas</taxon>
    </lineage>
</organism>
<dbReference type="GO" id="GO:0005886">
    <property type="term" value="C:plasma membrane"/>
    <property type="evidence" value="ECO:0007669"/>
    <property type="project" value="UniProtKB-SubCell"/>
</dbReference>
<dbReference type="AlphaFoldDB" id="A0AAF1KMG9"/>
<keyword evidence="4 7" id="KW-0812">Transmembrane</keyword>
<evidence type="ECO:0000256" key="1">
    <source>
        <dbReference type="ARBA" id="ARBA00004651"/>
    </source>
</evidence>
<name>A0AAF1KMG9_9PROT</name>
<sequence length="258" mass="26036">MSEAELVAALPALAFQAALLFARVGAAAMLLPGLGEQEVSPQIRLALGLAMVPLLLPALAPALPQAPDDAAAAVLLVLLEILVGVWLGGLARLVTLAFAVTGQAVALMLGLASALVPDAQFGGQGTATSRMFALLAIVLVLGTGLYMLPLRALAQSYAVLPAGGAWPAGDAAETFTQAAADSFTLALQLAAPFMLGGIVLNVALGLLTRLAPQVQIYFVAIPGQILAGIALLALLLPAMLGAYADAARFAFAGLPGNR</sequence>
<dbReference type="EMBL" id="JAAEDH010000018">
    <property type="protein sequence ID" value="MBR0656396.1"/>
    <property type="molecule type" value="Genomic_DNA"/>
</dbReference>
<dbReference type="PANTHER" id="PTHR30065">
    <property type="entry name" value="FLAGELLAR BIOSYNTHETIC PROTEIN FLIR"/>
    <property type="match status" value="1"/>
</dbReference>
<dbReference type="PRINTS" id="PR00953">
    <property type="entry name" value="TYPE3IMRPROT"/>
</dbReference>
<evidence type="ECO:0000256" key="7">
    <source>
        <dbReference type="SAM" id="Phobius"/>
    </source>
</evidence>